<dbReference type="EMBL" id="RDSM01000001">
    <property type="protein sequence ID" value="RXH57681.1"/>
    <property type="molecule type" value="Genomic_DNA"/>
</dbReference>
<evidence type="ECO:0008006" key="4">
    <source>
        <dbReference type="Google" id="ProtNLM"/>
    </source>
</evidence>
<organism evidence="2 3">
    <name type="scientific">Granulicella sibirica</name>
    <dbReference type="NCBI Taxonomy" id="2479048"/>
    <lineage>
        <taxon>Bacteria</taxon>
        <taxon>Pseudomonadati</taxon>
        <taxon>Acidobacteriota</taxon>
        <taxon>Terriglobia</taxon>
        <taxon>Terriglobales</taxon>
        <taxon>Acidobacteriaceae</taxon>
        <taxon>Granulicella</taxon>
    </lineage>
</organism>
<keyword evidence="1" id="KW-0472">Membrane</keyword>
<comment type="caution">
    <text evidence="2">The sequence shown here is derived from an EMBL/GenBank/DDBJ whole genome shotgun (WGS) entry which is preliminary data.</text>
</comment>
<keyword evidence="3" id="KW-1185">Reference proteome</keyword>
<evidence type="ECO:0000313" key="2">
    <source>
        <dbReference type="EMBL" id="RXH57681.1"/>
    </source>
</evidence>
<dbReference type="Proteomes" id="UP000289437">
    <property type="component" value="Unassembled WGS sequence"/>
</dbReference>
<keyword evidence="1" id="KW-0812">Transmembrane</keyword>
<proteinExistence type="predicted"/>
<reference evidence="3" key="2">
    <citation type="submission" date="2019-02" db="EMBL/GenBank/DDBJ databases">
        <title>Granulicella sibirica sp. nov., a psychrotolerant acidobacterium isolated from an organic soil layer in forested tundra, West Siberia.</title>
        <authorList>
            <person name="Oshkin I.Y."/>
            <person name="Kulichevskaya I.S."/>
            <person name="Rijpstra W.I.C."/>
            <person name="Sinninghe Damste J.S."/>
            <person name="Rakitin A.L."/>
            <person name="Ravin N.V."/>
            <person name="Dedysh S.N."/>
        </authorList>
    </citation>
    <scope>NUCLEOTIDE SEQUENCE [LARGE SCALE GENOMIC DNA]</scope>
    <source>
        <strain evidence="3">AF10</strain>
    </source>
</reference>
<reference evidence="2 3" key="1">
    <citation type="submission" date="2018-11" db="EMBL/GenBank/DDBJ databases">
        <authorList>
            <person name="Mardanov A.V."/>
            <person name="Ravin N.V."/>
            <person name="Dedysh S.N."/>
        </authorList>
    </citation>
    <scope>NUCLEOTIDE SEQUENCE [LARGE SCALE GENOMIC DNA]</scope>
    <source>
        <strain evidence="2 3">AF10</strain>
    </source>
</reference>
<protein>
    <recommendedName>
        <fullName evidence="4">Major coat protein</fullName>
    </recommendedName>
</protein>
<sequence length="39" mass="3932">MLFDSNYHDGVAAVGGVIIGLVVAVVVFKTVAKKLTAGA</sequence>
<dbReference type="AlphaFoldDB" id="A0A4Q0T7U9"/>
<keyword evidence="1" id="KW-1133">Transmembrane helix</keyword>
<evidence type="ECO:0000256" key="1">
    <source>
        <dbReference type="SAM" id="Phobius"/>
    </source>
</evidence>
<feature type="transmembrane region" description="Helical" evidence="1">
    <location>
        <begin position="12"/>
        <end position="32"/>
    </location>
</feature>
<accession>A0A4Q0T7U9</accession>
<name>A0A4Q0T7U9_9BACT</name>
<gene>
    <name evidence="2" type="ORF">GRAN_0991</name>
</gene>
<evidence type="ECO:0000313" key="3">
    <source>
        <dbReference type="Proteomes" id="UP000289437"/>
    </source>
</evidence>